<comment type="caution">
    <text evidence="1">The sequence shown here is derived from an EMBL/GenBank/DDBJ whole genome shotgun (WGS) entry which is preliminary data.</text>
</comment>
<protein>
    <submittedName>
        <fullName evidence="1">Uncharacterized protein</fullName>
    </submittedName>
</protein>
<keyword evidence="2" id="KW-1185">Reference proteome</keyword>
<name>A0A845PYA5_9FLAO</name>
<sequence length="450" mass="48703">MKKNSYFNRIRKLYPKIFFSLFLSFILVSCSRDHLSGDDPAKSAIPSPTQSRPNTLGDLILQKNVIVLNDESIAAITHSEPQKIVFSHTTSQTLRIQEGSVIVGTKVVGDKITNILAKVVAIKNANNQLSLQTTSANLEEVILEGTLSGVYDPANTPPLEVDGKTFNYIPIEGLVSQATRSKIHNIEAKKFNNRAYNSTINLGYFNFDKNIPFPTQKIGPIGLESSVRVKGGFTPKLNYNISFSRGTVSNFYVDFILDDISLQAIANIQKSLGLSINTTDFINIPVIPIVLGPTGLILSPIVAAGPYAGVKASGKAQVKLFEIEGNANFLVGRRPDLNIHLKNKGILNITQLGGDLSAEAGFEIKGAVGLQFLTVSVANVGLNGKVSAISSLAGTLIPEKKVNFIVKGRIQANMLCNIGVPPLRYEGSFNLLQKEIPIINKELFSGAILN</sequence>
<accession>A0A845PYA5</accession>
<dbReference type="RefSeq" id="WP_166519727.1">
    <property type="nucleotide sequence ID" value="NZ_JAAABJ010000535.1"/>
</dbReference>
<evidence type="ECO:0000313" key="2">
    <source>
        <dbReference type="Proteomes" id="UP000553459"/>
    </source>
</evidence>
<dbReference type="Proteomes" id="UP000553459">
    <property type="component" value="Unassembled WGS sequence"/>
</dbReference>
<proteinExistence type="predicted"/>
<gene>
    <name evidence="1" type="ORF">GNY06_08655</name>
</gene>
<reference evidence="1 2" key="1">
    <citation type="submission" date="2019-11" db="EMBL/GenBank/DDBJ databases">
        <title>Characterization of Elizabethkingia argenteiflava sp. nov., isolated from inner surface of Soybean Pods.</title>
        <authorList>
            <person name="Mo S."/>
        </authorList>
    </citation>
    <scope>NUCLEOTIDE SEQUENCE [LARGE SCALE GENOMIC DNA]</scope>
    <source>
        <strain evidence="1 2">YB22</strain>
    </source>
</reference>
<dbReference type="PROSITE" id="PS51257">
    <property type="entry name" value="PROKAR_LIPOPROTEIN"/>
    <property type="match status" value="1"/>
</dbReference>
<evidence type="ECO:0000313" key="1">
    <source>
        <dbReference type="EMBL" id="NAW51447.1"/>
    </source>
</evidence>
<dbReference type="AlphaFoldDB" id="A0A845PYA5"/>
<organism evidence="1 2">
    <name type="scientific">Elizabethkingia argenteiflava</name>
    <dbReference type="NCBI Taxonomy" id="2681556"/>
    <lineage>
        <taxon>Bacteria</taxon>
        <taxon>Pseudomonadati</taxon>
        <taxon>Bacteroidota</taxon>
        <taxon>Flavobacteriia</taxon>
        <taxon>Flavobacteriales</taxon>
        <taxon>Weeksellaceae</taxon>
        <taxon>Elizabethkingia</taxon>
    </lineage>
</organism>
<dbReference type="EMBL" id="JAAABJ010000535">
    <property type="protein sequence ID" value="NAW51447.1"/>
    <property type="molecule type" value="Genomic_DNA"/>
</dbReference>